<keyword evidence="3" id="KW-1185">Reference proteome</keyword>
<dbReference type="GeneTree" id="ENSGT01150000287201"/>
<evidence type="ECO:0000313" key="2">
    <source>
        <dbReference type="Ensembl" id="ENSSSCP00000074878.1"/>
    </source>
</evidence>
<evidence type="ECO:0000256" key="1">
    <source>
        <dbReference type="SAM" id="MobiDB-lite"/>
    </source>
</evidence>
<feature type="compositionally biased region" description="Basic residues" evidence="1">
    <location>
        <begin position="15"/>
        <end position="25"/>
    </location>
</feature>
<proteinExistence type="predicted"/>
<reference evidence="2" key="3">
    <citation type="submission" date="2025-09" db="UniProtKB">
        <authorList>
            <consortium name="Ensembl"/>
        </authorList>
    </citation>
    <scope>IDENTIFICATION</scope>
</reference>
<dbReference type="AlphaFoldDB" id="A0A8W4F6T8"/>
<reference evidence="2" key="2">
    <citation type="submission" date="2025-08" db="UniProtKB">
        <authorList>
            <consortium name="Ensembl"/>
        </authorList>
    </citation>
    <scope>IDENTIFICATION</scope>
</reference>
<sequence>VLTSRKRSYISPSTKKVRSLTQRKRNRKLQSRKLWTHKFCEESRLFLSSRACLHKWDLSSQVCFINKEPN</sequence>
<name>A0A8W4F6T8_PIG</name>
<protein>
    <submittedName>
        <fullName evidence="2">Uncharacterized protein</fullName>
    </submittedName>
</protein>
<reference evidence="2" key="1">
    <citation type="journal article" date="2020" name="Gigascience">
        <title>An improved pig reference genome sequence to enable pig genetics and genomics research.</title>
        <authorList>
            <person name="Warr A."/>
            <person name="Affara N."/>
            <person name="Aken B."/>
            <person name="Beiki H."/>
            <person name="Bickhart D.M."/>
            <person name="Billis K."/>
            <person name="Chow W."/>
            <person name="Eory L."/>
            <person name="Finlayson H.A."/>
            <person name="Flicek P."/>
            <person name="Giron C.G."/>
            <person name="Griffin D.K."/>
            <person name="Hall R."/>
            <person name="Hannum G."/>
            <person name="Hourlier T."/>
            <person name="Howe K."/>
            <person name="Hume D.A."/>
            <person name="Izuogu O."/>
            <person name="Kim K."/>
            <person name="Koren S."/>
            <person name="Liu H."/>
            <person name="Manchanda N."/>
            <person name="Martin F.J."/>
            <person name="Nonneman D.J."/>
            <person name="O'Connor R.E."/>
            <person name="Phillippy A.M."/>
            <person name="Rohrer G.A."/>
            <person name="Rosen B.D."/>
            <person name="Rund L.A."/>
            <person name="Sargent C.A."/>
            <person name="Schook L.B."/>
            <person name="Schroeder S.G."/>
            <person name="Schwartz A.S."/>
            <person name="Skinner B.M."/>
            <person name="Talbot R."/>
            <person name="Tseng E."/>
            <person name="Tuggle C.K."/>
            <person name="Watson M."/>
            <person name="Smith T.P.L."/>
            <person name="Archibald A.L."/>
        </authorList>
    </citation>
    <scope>NUCLEOTIDE SEQUENCE [LARGE SCALE GENOMIC DNA]</scope>
    <source>
        <strain evidence="2">Duroc</strain>
    </source>
</reference>
<feature type="region of interest" description="Disordered" evidence="1">
    <location>
        <begin position="1"/>
        <end position="25"/>
    </location>
</feature>
<organism evidence="2 3">
    <name type="scientific">Sus scrofa</name>
    <name type="common">Pig</name>
    <dbReference type="NCBI Taxonomy" id="9823"/>
    <lineage>
        <taxon>Eukaryota</taxon>
        <taxon>Metazoa</taxon>
        <taxon>Chordata</taxon>
        <taxon>Craniata</taxon>
        <taxon>Vertebrata</taxon>
        <taxon>Euteleostomi</taxon>
        <taxon>Mammalia</taxon>
        <taxon>Eutheria</taxon>
        <taxon>Laurasiatheria</taxon>
        <taxon>Artiodactyla</taxon>
        <taxon>Suina</taxon>
        <taxon>Suidae</taxon>
        <taxon>Sus</taxon>
    </lineage>
</organism>
<evidence type="ECO:0000313" key="3">
    <source>
        <dbReference type="Proteomes" id="UP000008227"/>
    </source>
</evidence>
<dbReference type="Ensembl" id="ENSSSCT00000104792.1">
    <property type="protein sequence ID" value="ENSSSCP00000074878.1"/>
    <property type="gene ID" value="ENSSSCG00000062913.1"/>
</dbReference>
<dbReference type="Proteomes" id="UP000008227">
    <property type="component" value="Chromosome 6"/>
</dbReference>
<accession>A0A8W4F6T8</accession>